<evidence type="ECO:0000259" key="11">
    <source>
        <dbReference type="PROSITE" id="PS51194"/>
    </source>
</evidence>
<reference evidence="12" key="2">
    <citation type="submission" date="2022-10" db="EMBL/GenBank/DDBJ databases">
        <authorList>
            <consortium name="ENA_rothamsted_submissions"/>
            <consortium name="culmorum"/>
            <person name="King R."/>
        </authorList>
    </citation>
    <scope>NUCLEOTIDE SEQUENCE</scope>
</reference>
<feature type="domain" description="Helicase ATP-binding" evidence="10">
    <location>
        <begin position="174"/>
        <end position="347"/>
    </location>
</feature>
<dbReference type="Pfam" id="PF00271">
    <property type="entry name" value="Helicase_C"/>
    <property type="match status" value="1"/>
</dbReference>
<dbReference type="InterPro" id="IPR011545">
    <property type="entry name" value="DEAD/DEAH_box_helicase_dom"/>
</dbReference>
<dbReference type="Gene3D" id="1.10.150.20">
    <property type="entry name" value="5' to 3' exonuclease, C-terminal subdomain"/>
    <property type="match status" value="1"/>
</dbReference>
<evidence type="ECO:0000256" key="7">
    <source>
        <dbReference type="ARBA" id="ARBA00023204"/>
    </source>
</evidence>
<dbReference type="SUPFAM" id="SSF52540">
    <property type="entry name" value="P-loop containing nucleoside triphosphate hydrolases"/>
    <property type="match status" value="1"/>
</dbReference>
<dbReference type="GO" id="GO:0005524">
    <property type="term" value="F:ATP binding"/>
    <property type="evidence" value="ECO:0007669"/>
    <property type="project" value="UniProtKB-KW"/>
</dbReference>
<dbReference type="PROSITE" id="PS51192">
    <property type="entry name" value="HELICASE_ATP_BIND_1"/>
    <property type="match status" value="1"/>
</dbReference>
<dbReference type="SMART" id="SM00490">
    <property type="entry name" value="HELICc"/>
    <property type="match status" value="1"/>
</dbReference>
<evidence type="ECO:0000256" key="9">
    <source>
        <dbReference type="ARBA" id="ARBA00048988"/>
    </source>
</evidence>
<dbReference type="GO" id="GO:0006302">
    <property type="term" value="P:double-strand break repair"/>
    <property type="evidence" value="ECO:0007669"/>
    <property type="project" value="UniProtKB-ARBA"/>
</dbReference>
<feature type="domain" description="Helicase C-terminal" evidence="11">
    <location>
        <begin position="396"/>
        <end position="584"/>
    </location>
</feature>
<dbReference type="GO" id="GO:0043138">
    <property type="term" value="F:3'-5' DNA helicase activity"/>
    <property type="evidence" value="ECO:0007669"/>
    <property type="project" value="UniProtKB-EC"/>
</dbReference>
<dbReference type="FunFam" id="3.40.50.300:FF:000813">
    <property type="entry name" value="helicase POLQ-like isoform X1"/>
    <property type="match status" value="1"/>
</dbReference>
<protein>
    <submittedName>
        <fullName evidence="12">Uncharacterized protein</fullName>
    </submittedName>
</protein>
<dbReference type="InterPro" id="IPR048960">
    <property type="entry name" value="POLQ-like_helical"/>
</dbReference>
<dbReference type="AlphaFoldDB" id="A0A9N9RQY3"/>
<dbReference type="GO" id="GO:0005634">
    <property type="term" value="C:nucleus"/>
    <property type="evidence" value="ECO:0007669"/>
    <property type="project" value="UniProtKB-SubCell"/>
</dbReference>
<dbReference type="Gene3D" id="1.10.3380.20">
    <property type="match status" value="1"/>
</dbReference>
<dbReference type="InterPro" id="IPR050474">
    <property type="entry name" value="Hel308_SKI2-like"/>
</dbReference>
<keyword evidence="4" id="KW-0378">Hydrolase</keyword>
<dbReference type="GO" id="GO:0003676">
    <property type="term" value="F:nucleic acid binding"/>
    <property type="evidence" value="ECO:0007669"/>
    <property type="project" value="InterPro"/>
</dbReference>
<dbReference type="InterPro" id="IPR001650">
    <property type="entry name" value="Helicase_C-like"/>
</dbReference>
<evidence type="ECO:0000256" key="5">
    <source>
        <dbReference type="ARBA" id="ARBA00022806"/>
    </source>
</evidence>
<proteinExistence type="predicted"/>
<dbReference type="Gene3D" id="3.40.50.300">
    <property type="entry name" value="P-loop containing nucleotide triphosphate hydrolases"/>
    <property type="match status" value="2"/>
</dbReference>
<dbReference type="Pfam" id="PF20470">
    <property type="entry name" value="HTH_61"/>
    <property type="match status" value="1"/>
</dbReference>
<organism evidence="12 13">
    <name type="scientific">Chironomus riparius</name>
    <dbReference type="NCBI Taxonomy" id="315576"/>
    <lineage>
        <taxon>Eukaryota</taxon>
        <taxon>Metazoa</taxon>
        <taxon>Ecdysozoa</taxon>
        <taxon>Arthropoda</taxon>
        <taxon>Hexapoda</taxon>
        <taxon>Insecta</taxon>
        <taxon>Pterygota</taxon>
        <taxon>Neoptera</taxon>
        <taxon>Endopterygota</taxon>
        <taxon>Diptera</taxon>
        <taxon>Nematocera</taxon>
        <taxon>Chironomoidea</taxon>
        <taxon>Chironomidae</taxon>
        <taxon>Chironominae</taxon>
        <taxon>Chironomus</taxon>
    </lineage>
</organism>
<dbReference type="OrthoDB" id="2320933at2759"/>
<evidence type="ECO:0000313" key="13">
    <source>
        <dbReference type="Proteomes" id="UP001153620"/>
    </source>
</evidence>
<dbReference type="Pfam" id="PF00270">
    <property type="entry name" value="DEAD"/>
    <property type="match status" value="1"/>
</dbReference>
<comment type="subcellular location">
    <subcellularLocation>
        <location evidence="1">Nucleus</location>
    </subcellularLocation>
</comment>
<evidence type="ECO:0000256" key="4">
    <source>
        <dbReference type="ARBA" id="ARBA00022801"/>
    </source>
</evidence>
<keyword evidence="8" id="KW-0539">Nucleus</keyword>
<evidence type="ECO:0000313" key="12">
    <source>
        <dbReference type="EMBL" id="CAG9801302.1"/>
    </source>
</evidence>
<name>A0A9N9RQY3_9DIPT</name>
<evidence type="ECO:0000256" key="6">
    <source>
        <dbReference type="ARBA" id="ARBA00022840"/>
    </source>
</evidence>
<reference evidence="12" key="1">
    <citation type="submission" date="2022-01" db="EMBL/GenBank/DDBJ databases">
        <authorList>
            <person name="King R."/>
        </authorList>
    </citation>
    <scope>NUCLEOTIDE SEQUENCE</scope>
</reference>
<sequence>MQQPTQATKDFNFLVPSTSKSTFNLKRNHGNVQSTSDQNCPQNVKKLKVSNEGRLEIDDFMDFRATLQKLKENHELRQKDMPRKYSDEMDDYTEHEVPAKIKTQPIQKVQKVPKPSNFKKQSSYRIPKAVTNRNVVPLKPQGSFYGLSKNLKTFLLQIRGISKLYEWQEQCLSLKAVEDRTNLIYSTPTSGGKTLVSEILMLREVLLRKRNVIFIVPYVSIVQEKVQEMMSLAVEFDFLIEEYCAGKGSLPPVKRRNKNSIYICTIEKGQILLDSLLESKRIAEVSLVVVDELHMLGDSHRGHILESFLTKIIYLEHIPIQIVGMSATISNLDEISDFLAAESFTYDFRPIELKEFLKTGTELYKINHKATNPSGILKKTEKVIGRSYTPEMLKRDTDHIGYFVYKAAMESSCLIFCATKVNCENVALLIAECLPKELMKKKNDEKKDLIAALKSDFNGGICPTLNKTIPFGVAYHHSGLTSEERKRIEDAFHSGILTVICCTSTLAAGVNLPASRVIIRAPYVGRELITLSQYKQMIGRAGRAGKSEKGDSILMCDKKDFEKVANMLTSKMEDTFSAYLKDTKYVKELIINLIGTGLCKNFEELHDYSKCMLSRVQQDRFDMDMKTIFIDKLKELLEAGQLNQKFQSKKSKRPSILTCLQDQIVVYAEDHFEINKVGKAAVKSGMTYEDASQLHIDLTIAHTSLVLSQCLHLMYIVAPKEAVDSIYLDYKNYSDIFLKLDSSMLSTARVIGIDEILAVKMIRNPNFQGDLLYMIKKFYVALILYDLWNGQDLLSVSKKYKVNRGIVHKLMYAASSQAYSIFKFCEVYDEFWIFKEIMEQFSKRLAYCCSTELLPLMELPNVKIARAKMMYAAGLRTIADIAAITSEDLVRTIKNINKKQADQVVRAAKNTMNEQIDTLKVQMYEMQKVLRDAGQKNVLDKI</sequence>
<dbReference type="SUPFAM" id="SSF158702">
    <property type="entry name" value="Sec63 N-terminal domain-like"/>
    <property type="match status" value="1"/>
</dbReference>
<gene>
    <name evidence="12" type="ORF">CHIRRI_LOCUS4233</name>
</gene>
<dbReference type="CDD" id="cd18795">
    <property type="entry name" value="SF2_C_Ski2"/>
    <property type="match status" value="1"/>
</dbReference>
<keyword evidence="7" id="KW-0234">DNA repair</keyword>
<dbReference type="CDD" id="cd18026">
    <property type="entry name" value="DEXHc_POLQ-like"/>
    <property type="match status" value="1"/>
</dbReference>
<dbReference type="EMBL" id="OU895877">
    <property type="protein sequence ID" value="CAG9801302.1"/>
    <property type="molecule type" value="Genomic_DNA"/>
</dbReference>
<keyword evidence="6" id="KW-0067">ATP-binding</keyword>
<evidence type="ECO:0000259" key="10">
    <source>
        <dbReference type="PROSITE" id="PS51192"/>
    </source>
</evidence>
<dbReference type="Pfam" id="PF21099">
    <property type="entry name" value="POLQ_helical"/>
    <property type="match status" value="1"/>
</dbReference>
<evidence type="ECO:0000256" key="3">
    <source>
        <dbReference type="ARBA" id="ARBA00022763"/>
    </source>
</evidence>
<keyword evidence="2" id="KW-0547">Nucleotide-binding</keyword>
<dbReference type="GO" id="GO:0016787">
    <property type="term" value="F:hydrolase activity"/>
    <property type="evidence" value="ECO:0007669"/>
    <property type="project" value="UniProtKB-KW"/>
</dbReference>
<dbReference type="Proteomes" id="UP001153620">
    <property type="component" value="Chromosome 1"/>
</dbReference>
<dbReference type="PANTHER" id="PTHR47961">
    <property type="entry name" value="DNA POLYMERASE THETA, PUTATIVE (AFU_ORTHOLOGUE AFUA_1G05260)-RELATED"/>
    <property type="match status" value="1"/>
</dbReference>
<evidence type="ECO:0000256" key="2">
    <source>
        <dbReference type="ARBA" id="ARBA00022741"/>
    </source>
</evidence>
<dbReference type="SMART" id="SM00487">
    <property type="entry name" value="DEXDc"/>
    <property type="match status" value="1"/>
</dbReference>
<dbReference type="InterPro" id="IPR014001">
    <property type="entry name" value="Helicase_ATP-bd"/>
</dbReference>
<evidence type="ECO:0000256" key="8">
    <source>
        <dbReference type="ARBA" id="ARBA00023242"/>
    </source>
</evidence>
<accession>A0A9N9RQY3</accession>
<comment type="catalytic activity">
    <reaction evidence="9">
        <text>ATP + H2O = ADP + phosphate + H(+)</text>
        <dbReference type="Rhea" id="RHEA:13065"/>
        <dbReference type="ChEBI" id="CHEBI:15377"/>
        <dbReference type="ChEBI" id="CHEBI:15378"/>
        <dbReference type="ChEBI" id="CHEBI:30616"/>
        <dbReference type="ChEBI" id="CHEBI:43474"/>
        <dbReference type="ChEBI" id="CHEBI:456216"/>
        <dbReference type="EC" id="5.6.2.4"/>
    </reaction>
</comment>
<keyword evidence="13" id="KW-1185">Reference proteome</keyword>
<dbReference type="InterPro" id="IPR027417">
    <property type="entry name" value="P-loop_NTPase"/>
</dbReference>
<dbReference type="PROSITE" id="PS51194">
    <property type="entry name" value="HELICASE_CTER"/>
    <property type="match status" value="1"/>
</dbReference>
<evidence type="ECO:0000256" key="1">
    <source>
        <dbReference type="ARBA" id="ARBA00004123"/>
    </source>
</evidence>
<dbReference type="InterPro" id="IPR046931">
    <property type="entry name" value="HTH_61"/>
</dbReference>
<keyword evidence="3" id="KW-0227">DNA damage</keyword>
<dbReference type="PANTHER" id="PTHR47961:SF12">
    <property type="entry name" value="HELICASE POLQ-LIKE"/>
    <property type="match status" value="1"/>
</dbReference>
<keyword evidence="5" id="KW-0347">Helicase</keyword>